<sequence length="443" mass="45130">MAATILSAPILGRLSLLRQGFGGGASTVFAIRISAAGFAYAGQVLAARVMGWDAYGIFATVWVWTALVGHTLTLGLAQGASRFLPEDQARGDADHARGYVRAGALVTGGTALAAAGLGLALLWLEPGLLGATYRAPALIAALILPVFAMQDYCEGIARSQNWLGLAIAPPYLLRQAAMMAFLAGAMLLGAPAVAETAMTCMFAAALVSTVLQSVLVAGRLRVELPPGPHRYDLRRWFGATLPIAGIDLATAGFSFVDVIVLGALASPAELGLYFAATRIQQIAAFVPYAVSAAALRHYSAAQAMGDRSRLLALVRRQGRFTAGATAFVGLGLLAGSPLLLALFGANVSEGLPLLAVLVAGGIAASLFGPCADLLTMLGGERICAAITGGAVAAAVLLCVALVPVLGPLGAALAMALAQTGRAAALSLAAKNLHRLPTPVWDAA</sequence>
<evidence type="ECO:0000256" key="6">
    <source>
        <dbReference type="SAM" id="Phobius"/>
    </source>
</evidence>
<feature type="transmembrane region" description="Helical" evidence="6">
    <location>
        <begin position="54"/>
        <end position="77"/>
    </location>
</feature>
<keyword evidence="2" id="KW-1003">Cell membrane</keyword>
<evidence type="ECO:0000256" key="1">
    <source>
        <dbReference type="ARBA" id="ARBA00004651"/>
    </source>
</evidence>
<evidence type="ECO:0000256" key="2">
    <source>
        <dbReference type="ARBA" id="ARBA00022475"/>
    </source>
</evidence>
<dbReference type="Proteomes" id="UP001236369">
    <property type="component" value="Unassembled WGS sequence"/>
</dbReference>
<comment type="subcellular location">
    <subcellularLocation>
        <location evidence="1">Cell membrane</location>
        <topology evidence="1">Multi-pass membrane protein</topology>
    </subcellularLocation>
</comment>
<evidence type="ECO:0000256" key="4">
    <source>
        <dbReference type="ARBA" id="ARBA00022989"/>
    </source>
</evidence>
<dbReference type="PANTHER" id="PTHR30250:SF11">
    <property type="entry name" value="O-ANTIGEN TRANSPORTER-RELATED"/>
    <property type="match status" value="1"/>
</dbReference>
<evidence type="ECO:0000256" key="5">
    <source>
        <dbReference type="ARBA" id="ARBA00023136"/>
    </source>
</evidence>
<evidence type="ECO:0000313" key="7">
    <source>
        <dbReference type="EMBL" id="MDQ0444945.1"/>
    </source>
</evidence>
<proteinExistence type="predicted"/>
<feature type="transmembrane region" description="Helical" evidence="6">
    <location>
        <begin position="130"/>
        <end position="150"/>
    </location>
</feature>
<keyword evidence="8" id="KW-1185">Reference proteome</keyword>
<dbReference type="EMBL" id="JAUSVV010000018">
    <property type="protein sequence ID" value="MDQ0444945.1"/>
    <property type="molecule type" value="Genomic_DNA"/>
</dbReference>
<comment type="caution">
    <text evidence="7">The sequence shown here is derived from an EMBL/GenBank/DDBJ whole genome shotgun (WGS) entry which is preliminary data.</text>
</comment>
<dbReference type="PANTHER" id="PTHR30250">
    <property type="entry name" value="PST FAMILY PREDICTED COLANIC ACID TRANSPORTER"/>
    <property type="match status" value="1"/>
</dbReference>
<protein>
    <submittedName>
        <fullName evidence="7">O-antigen/teichoic acid export membrane protein</fullName>
    </submittedName>
</protein>
<gene>
    <name evidence="7" type="ORF">QO016_004470</name>
</gene>
<feature type="transmembrane region" description="Helical" evidence="6">
    <location>
        <begin position="196"/>
        <end position="218"/>
    </location>
</feature>
<dbReference type="RefSeq" id="WP_238252765.1">
    <property type="nucleotide sequence ID" value="NZ_BPQX01000061.1"/>
</dbReference>
<name>A0ABU0HRK3_9HYPH</name>
<keyword evidence="3 6" id="KW-0812">Transmembrane</keyword>
<feature type="transmembrane region" description="Helical" evidence="6">
    <location>
        <begin position="278"/>
        <end position="299"/>
    </location>
</feature>
<feature type="transmembrane region" description="Helical" evidence="6">
    <location>
        <begin position="171"/>
        <end position="190"/>
    </location>
</feature>
<feature type="transmembrane region" description="Helical" evidence="6">
    <location>
        <begin position="320"/>
        <end position="345"/>
    </location>
</feature>
<dbReference type="Pfam" id="PF01943">
    <property type="entry name" value="Polysacc_synt"/>
    <property type="match status" value="1"/>
</dbReference>
<feature type="transmembrane region" description="Helical" evidence="6">
    <location>
        <begin position="351"/>
        <end position="370"/>
    </location>
</feature>
<feature type="transmembrane region" description="Helical" evidence="6">
    <location>
        <begin position="239"/>
        <end position="266"/>
    </location>
</feature>
<feature type="transmembrane region" description="Helical" evidence="6">
    <location>
        <begin position="382"/>
        <end position="402"/>
    </location>
</feature>
<keyword evidence="4 6" id="KW-1133">Transmembrane helix</keyword>
<keyword evidence="5 6" id="KW-0472">Membrane</keyword>
<evidence type="ECO:0000313" key="8">
    <source>
        <dbReference type="Proteomes" id="UP001236369"/>
    </source>
</evidence>
<evidence type="ECO:0000256" key="3">
    <source>
        <dbReference type="ARBA" id="ARBA00022692"/>
    </source>
</evidence>
<dbReference type="InterPro" id="IPR050833">
    <property type="entry name" value="Poly_Biosynth_Transport"/>
</dbReference>
<dbReference type="InterPro" id="IPR002797">
    <property type="entry name" value="Polysacc_synth"/>
</dbReference>
<reference evidence="7 8" key="1">
    <citation type="submission" date="2023-07" db="EMBL/GenBank/DDBJ databases">
        <title>Genomic Encyclopedia of Type Strains, Phase IV (KMG-IV): sequencing the most valuable type-strain genomes for metagenomic binning, comparative biology and taxonomic classification.</title>
        <authorList>
            <person name="Goeker M."/>
        </authorList>
    </citation>
    <scope>NUCLEOTIDE SEQUENCE [LARGE SCALE GENOMIC DNA]</scope>
    <source>
        <strain evidence="7 8">DSM 19562</strain>
    </source>
</reference>
<accession>A0ABU0HRK3</accession>
<feature type="transmembrane region" description="Helical" evidence="6">
    <location>
        <begin position="98"/>
        <end position="124"/>
    </location>
</feature>
<organism evidence="7 8">
    <name type="scientific">Methylobacterium persicinum</name>
    <dbReference type="NCBI Taxonomy" id="374426"/>
    <lineage>
        <taxon>Bacteria</taxon>
        <taxon>Pseudomonadati</taxon>
        <taxon>Pseudomonadota</taxon>
        <taxon>Alphaproteobacteria</taxon>
        <taxon>Hyphomicrobiales</taxon>
        <taxon>Methylobacteriaceae</taxon>
        <taxon>Methylobacterium</taxon>
    </lineage>
</organism>